<dbReference type="InterPro" id="IPR037185">
    <property type="entry name" value="EmrE-like"/>
</dbReference>
<dbReference type="Proteomes" id="UP000198615">
    <property type="component" value="Unassembled WGS sequence"/>
</dbReference>
<reference evidence="8 9" key="1">
    <citation type="submission" date="2016-10" db="EMBL/GenBank/DDBJ databases">
        <authorList>
            <person name="Varghese N."/>
            <person name="Submissions S."/>
        </authorList>
    </citation>
    <scope>NUCLEOTIDE SEQUENCE [LARGE SCALE GENOMIC DNA]</scope>
    <source>
        <strain evidence="8 9">DSM 18839</strain>
    </source>
</reference>
<feature type="transmembrane region" description="Helical" evidence="6">
    <location>
        <begin position="87"/>
        <end position="103"/>
    </location>
</feature>
<evidence type="ECO:0000256" key="2">
    <source>
        <dbReference type="ARBA" id="ARBA00009853"/>
    </source>
</evidence>
<feature type="transmembrane region" description="Helical" evidence="6">
    <location>
        <begin position="59"/>
        <end position="81"/>
    </location>
</feature>
<comment type="caution">
    <text evidence="8">The sequence shown here is derived from an EMBL/GenBank/DDBJ whole genome shotgun (WGS) entry which is preliminary data.</text>
</comment>
<feature type="transmembrane region" description="Helical" evidence="6">
    <location>
        <begin position="167"/>
        <end position="189"/>
    </location>
</feature>
<gene>
    <name evidence="8" type="ORF">SAMN05660686_04698</name>
</gene>
<comment type="similarity">
    <text evidence="2">Belongs to the drug/metabolite transporter (DMT) superfamily. 10 TMS drug/metabolite exporter (DME) (TC 2.A.7.3) family.</text>
</comment>
<dbReference type="Pfam" id="PF00892">
    <property type="entry name" value="EamA"/>
    <property type="match status" value="2"/>
</dbReference>
<feature type="transmembrane region" description="Helical" evidence="6">
    <location>
        <begin position="137"/>
        <end position="155"/>
    </location>
</feature>
<dbReference type="PANTHER" id="PTHR22911">
    <property type="entry name" value="ACYL-MALONYL CONDENSING ENZYME-RELATED"/>
    <property type="match status" value="1"/>
</dbReference>
<feature type="transmembrane region" description="Helical" evidence="6">
    <location>
        <begin position="195"/>
        <end position="213"/>
    </location>
</feature>
<comment type="subcellular location">
    <subcellularLocation>
        <location evidence="1">Membrane</location>
        <topology evidence="1">Multi-pass membrane protein</topology>
    </subcellularLocation>
</comment>
<protein>
    <submittedName>
        <fullName evidence="8">Permease of the drug/metabolite transporter (DMT) superfamily</fullName>
    </submittedName>
</protein>
<evidence type="ECO:0000313" key="8">
    <source>
        <dbReference type="EMBL" id="SDG52112.1"/>
    </source>
</evidence>
<keyword evidence="3 6" id="KW-0812">Transmembrane</keyword>
<keyword evidence="9" id="KW-1185">Reference proteome</keyword>
<dbReference type="EMBL" id="FNBW01000020">
    <property type="protein sequence ID" value="SDG52112.1"/>
    <property type="molecule type" value="Genomic_DNA"/>
</dbReference>
<name>A0A8G2F060_9PROT</name>
<dbReference type="RefSeq" id="WP_175474358.1">
    <property type="nucleotide sequence ID" value="NZ_FNBW01000020.1"/>
</dbReference>
<evidence type="ECO:0000259" key="7">
    <source>
        <dbReference type="Pfam" id="PF00892"/>
    </source>
</evidence>
<dbReference type="PANTHER" id="PTHR22911:SF6">
    <property type="entry name" value="SOLUTE CARRIER FAMILY 35 MEMBER G1"/>
    <property type="match status" value="1"/>
</dbReference>
<dbReference type="AlphaFoldDB" id="A0A8G2F060"/>
<feature type="domain" description="EamA" evidence="7">
    <location>
        <begin position="1"/>
        <end position="126"/>
    </location>
</feature>
<organism evidence="8 9">
    <name type="scientific">Thalassobaculum litoreum DSM 18839</name>
    <dbReference type="NCBI Taxonomy" id="1123362"/>
    <lineage>
        <taxon>Bacteria</taxon>
        <taxon>Pseudomonadati</taxon>
        <taxon>Pseudomonadota</taxon>
        <taxon>Alphaproteobacteria</taxon>
        <taxon>Rhodospirillales</taxon>
        <taxon>Thalassobaculaceae</taxon>
        <taxon>Thalassobaculum</taxon>
    </lineage>
</organism>
<dbReference type="GO" id="GO:0016020">
    <property type="term" value="C:membrane"/>
    <property type="evidence" value="ECO:0007669"/>
    <property type="project" value="UniProtKB-SubCell"/>
</dbReference>
<keyword evidence="5 6" id="KW-0472">Membrane</keyword>
<evidence type="ECO:0000256" key="3">
    <source>
        <dbReference type="ARBA" id="ARBA00022692"/>
    </source>
</evidence>
<feature type="domain" description="EamA" evidence="7">
    <location>
        <begin position="138"/>
        <end position="265"/>
    </location>
</feature>
<evidence type="ECO:0000256" key="1">
    <source>
        <dbReference type="ARBA" id="ARBA00004141"/>
    </source>
</evidence>
<feature type="transmembrane region" description="Helical" evidence="6">
    <location>
        <begin position="112"/>
        <end position="131"/>
    </location>
</feature>
<evidence type="ECO:0000256" key="5">
    <source>
        <dbReference type="ARBA" id="ARBA00023136"/>
    </source>
</evidence>
<evidence type="ECO:0000256" key="4">
    <source>
        <dbReference type="ARBA" id="ARBA00022989"/>
    </source>
</evidence>
<keyword evidence="4 6" id="KW-1133">Transmembrane helix</keyword>
<evidence type="ECO:0000256" key="6">
    <source>
        <dbReference type="SAM" id="Phobius"/>
    </source>
</evidence>
<evidence type="ECO:0000313" key="9">
    <source>
        <dbReference type="Proteomes" id="UP000198615"/>
    </source>
</evidence>
<accession>A0A8G2F060</accession>
<proteinExistence type="inferred from homology"/>
<dbReference type="InterPro" id="IPR000620">
    <property type="entry name" value="EamA_dom"/>
</dbReference>
<sequence>MLTALIFAIMLALFKWLGQSLPTTQLLLLRQLGVMAILVPAMVQSRGEVLRAERPGLNLFRGLLSAGSMLLGFTAVVHLSLAESTTLHFTKVFFVVLLGGLLLRERMTVTRWGAMALGFAGVAVVLAPSASSMVDPMAVFAVLAAAMTAGTMLVVRTLAQVERTSTMMIWQSAVVLAVVAIPGTTGWIMPSLEQWGWIALLCLLMGAAQWTMIRAHRSAEASALSPLEYTRLLYAAVFGYLIFDHVPEGNTLLGAILIVAAAIWVRRDARAAPVEDEDDISDPAERR</sequence>
<dbReference type="SUPFAM" id="SSF103481">
    <property type="entry name" value="Multidrug resistance efflux transporter EmrE"/>
    <property type="match status" value="2"/>
</dbReference>